<feature type="binding site" evidence="7">
    <location>
        <position position="327"/>
    </location>
    <ligand>
        <name>Mg(2+)</name>
        <dbReference type="ChEBI" id="CHEBI:18420"/>
    </ligand>
</feature>
<feature type="binding site" evidence="7">
    <location>
        <position position="134"/>
    </location>
    <ligand>
        <name>1D-myo-inositol 3-phosphate</name>
        <dbReference type="ChEBI" id="CHEBI:58401"/>
    </ligand>
</feature>
<name>A0A1H9VKF5_9MICO</name>
<keyword evidence="5 7" id="KW-0460">Magnesium</keyword>
<feature type="binding site" evidence="7">
    <location>
        <position position="32"/>
    </location>
    <ligand>
        <name>1D-myo-inositol 3-phosphate</name>
        <dbReference type="ChEBI" id="CHEBI:58401"/>
    </ligand>
</feature>
<feature type="binding site" evidence="7">
    <location>
        <position position="46"/>
    </location>
    <ligand>
        <name>UDP-N-acetyl-alpha-D-glucosamine</name>
        <dbReference type="ChEBI" id="CHEBI:57705"/>
    </ligand>
</feature>
<comment type="catalytic activity">
    <reaction evidence="6 7">
        <text>1D-myo-inositol 3-phosphate + UDP-N-acetyl-alpha-D-glucosamine = 1D-myo-inositol 2-acetamido-2-deoxy-alpha-D-glucopyranoside 3-phosphate + UDP + H(+)</text>
        <dbReference type="Rhea" id="RHEA:26188"/>
        <dbReference type="ChEBI" id="CHEBI:15378"/>
        <dbReference type="ChEBI" id="CHEBI:57705"/>
        <dbReference type="ChEBI" id="CHEBI:58223"/>
        <dbReference type="ChEBI" id="CHEBI:58401"/>
        <dbReference type="ChEBI" id="CHEBI:58892"/>
        <dbReference type="EC" id="2.4.1.250"/>
    </reaction>
</comment>
<dbReference type="AlphaFoldDB" id="A0A1H9VKF5"/>
<evidence type="ECO:0000313" key="10">
    <source>
        <dbReference type="EMBL" id="SES22230.1"/>
    </source>
</evidence>
<accession>A0A1H9VKF5</accession>
<comment type="similarity">
    <text evidence="1 7">Belongs to the glycosyltransferase group 1 family. MshA subfamily.</text>
</comment>
<feature type="binding site" evidence="7">
    <location>
        <position position="330"/>
    </location>
    <ligand>
        <name>Mg(2+)</name>
        <dbReference type="ChEBI" id="CHEBI:18420"/>
    </ligand>
</feature>
<dbReference type="PANTHER" id="PTHR12526">
    <property type="entry name" value="GLYCOSYLTRANSFERASE"/>
    <property type="match status" value="1"/>
</dbReference>
<gene>
    <name evidence="7" type="primary">mshA</name>
    <name evidence="10" type="ORF">SAMN05216199_2399</name>
</gene>
<feature type="binding site" evidence="7">
    <location>
        <position position="101"/>
    </location>
    <ligand>
        <name>1D-myo-inositol 3-phosphate</name>
        <dbReference type="ChEBI" id="CHEBI:58401"/>
    </ligand>
</feature>
<feature type="binding site" evidence="7">
    <location>
        <begin position="43"/>
        <end position="48"/>
    </location>
    <ligand>
        <name>1D-myo-inositol 3-phosphate</name>
        <dbReference type="ChEBI" id="CHEBI:58401"/>
    </ligand>
</feature>
<dbReference type="SUPFAM" id="SSF53756">
    <property type="entry name" value="UDP-Glycosyltransferase/glycogen phosphorylase"/>
    <property type="match status" value="1"/>
</dbReference>
<feature type="binding site" evidence="7">
    <location>
        <position position="158"/>
    </location>
    <ligand>
        <name>1D-myo-inositol 3-phosphate</name>
        <dbReference type="ChEBI" id="CHEBI:58401"/>
    </ligand>
</feature>
<evidence type="ECO:0000256" key="3">
    <source>
        <dbReference type="ARBA" id="ARBA00022679"/>
    </source>
</evidence>
<organism evidence="10 11">
    <name type="scientific">Pedococcus cremeus</name>
    <dbReference type="NCBI Taxonomy" id="587636"/>
    <lineage>
        <taxon>Bacteria</taxon>
        <taxon>Bacillati</taxon>
        <taxon>Actinomycetota</taxon>
        <taxon>Actinomycetes</taxon>
        <taxon>Micrococcales</taxon>
        <taxon>Intrasporangiaceae</taxon>
        <taxon>Pedococcus</taxon>
    </lineage>
</organism>
<dbReference type="GO" id="GO:0010125">
    <property type="term" value="P:mycothiol biosynthetic process"/>
    <property type="evidence" value="ECO:0007669"/>
    <property type="project" value="UniProtKB-UniRule"/>
</dbReference>
<dbReference type="NCBIfam" id="TIGR03449">
    <property type="entry name" value="mycothiol_MshA"/>
    <property type="match status" value="1"/>
</dbReference>
<dbReference type="Proteomes" id="UP000199019">
    <property type="component" value="Unassembled WGS sequence"/>
</dbReference>
<feature type="binding site" evidence="7">
    <location>
        <position position="340"/>
    </location>
    <ligand>
        <name>UDP-N-acetyl-alpha-D-glucosamine</name>
        <dbReference type="ChEBI" id="CHEBI:57705"/>
    </ligand>
</feature>
<feature type="binding site" evidence="7">
    <location>
        <position position="252"/>
    </location>
    <ligand>
        <name>UDP-N-acetyl-alpha-D-glucosamine</name>
        <dbReference type="ChEBI" id="CHEBI:57705"/>
    </ligand>
</feature>
<dbReference type="GO" id="GO:0008375">
    <property type="term" value="F:acetylglucosaminyltransferase activity"/>
    <property type="evidence" value="ECO:0007669"/>
    <property type="project" value="UniProtKB-UniRule"/>
</dbReference>
<evidence type="ECO:0000256" key="2">
    <source>
        <dbReference type="ARBA" id="ARBA00022676"/>
    </source>
</evidence>
<dbReference type="EMBL" id="FOHB01000004">
    <property type="protein sequence ID" value="SES22230.1"/>
    <property type="molecule type" value="Genomic_DNA"/>
</dbReference>
<keyword evidence="2 7" id="KW-0328">Glycosyltransferase</keyword>
<evidence type="ECO:0000256" key="6">
    <source>
        <dbReference type="ARBA" id="ARBA00048131"/>
    </source>
</evidence>
<feature type="domain" description="Glycosyl transferase family 1" evidence="8">
    <location>
        <begin position="230"/>
        <end position="404"/>
    </location>
</feature>
<dbReference type="Gene3D" id="3.40.50.2000">
    <property type="entry name" value="Glycogen Phosphorylase B"/>
    <property type="match status" value="2"/>
</dbReference>
<dbReference type="Pfam" id="PF13579">
    <property type="entry name" value="Glyco_trans_4_4"/>
    <property type="match status" value="1"/>
</dbReference>
<dbReference type="GO" id="GO:0102710">
    <property type="term" value="F:D-inositol-3-phosphate glycosyltransferase activity"/>
    <property type="evidence" value="ECO:0007669"/>
    <property type="project" value="UniProtKB-EC"/>
</dbReference>
<dbReference type="InterPro" id="IPR017814">
    <property type="entry name" value="Mycothiol_biosynthesis_MshA"/>
</dbReference>
<evidence type="ECO:0000256" key="7">
    <source>
        <dbReference type="HAMAP-Rule" id="MF_01695"/>
    </source>
</evidence>
<dbReference type="GO" id="GO:0000287">
    <property type="term" value="F:magnesium ion binding"/>
    <property type="evidence" value="ECO:0007669"/>
    <property type="project" value="UniProtKB-UniRule"/>
</dbReference>
<keyword evidence="11" id="KW-1185">Reference proteome</keyword>
<sequence length="451" mass="48236">MPLGEVPSGAPWDNRGMPLCDSLGRVAMLSVHTSPLERPGTGDAGGLNVYVVEVAKQLARRGVEVEVFTRTTTADLDPVVELAPGVLVRHITAGPYEGLGKEELPGQLCAFAAGVMRTAAHAPEGYYDLVHSHYWLSGQVGWLAHDRWQVPLVHTMHTMARVKNAHLAEGDTPEPSGREIGEAQVVEAADRLIANTDKEAAELVDLYAADPAKVVVVPPGVDLSVFTPGDQREARDQVGLPRDAKVLLFVGRIQPLKAPDVLVRAAAHLLQRHPDWRGRLAVAVLGGPSGSGLAHPHSLEDLARDLGIASDVRFVKPVTRPELARWYRAADLVAVPSHSESFGLVAVEAQACGTPVVAADVGGLPTAVGDAGVLVDGRDPRRWADELEDLLLDPGRRDELARRAVRHAGQFGWERTADRLLEVYRQACVQRTSSPIGEAALLTGVPAAVVP</sequence>
<feature type="binding site" evidence="7">
    <location>
        <position position="348"/>
    </location>
    <ligand>
        <name>UDP-N-acetyl-alpha-D-glucosamine</name>
        <dbReference type="ChEBI" id="CHEBI:57705"/>
    </ligand>
</feature>
<feature type="binding site" evidence="7">
    <location>
        <position position="318"/>
    </location>
    <ligand>
        <name>UDP-N-acetyl-alpha-D-glucosamine</name>
        <dbReference type="ChEBI" id="CHEBI:57705"/>
    </ligand>
</feature>
<dbReference type="InterPro" id="IPR001296">
    <property type="entry name" value="Glyco_trans_1"/>
</dbReference>
<dbReference type="PANTHER" id="PTHR12526:SF510">
    <property type="entry name" value="D-INOSITOL 3-PHOSPHATE GLYCOSYLTRANSFERASE"/>
    <property type="match status" value="1"/>
</dbReference>
<feature type="binding site" evidence="7">
    <location>
        <position position="328"/>
    </location>
    <ligand>
        <name>Mg(2+)</name>
        <dbReference type="ChEBI" id="CHEBI:18420"/>
    </ligand>
</feature>
<evidence type="ECO:0000259" key="9">
    <source>
        <dbReference type="Pfam" id="PF13579"/>
    </source>
</evidence>
<comment type="caution">
    <text evidence="7">Lacks conserved residue(s) required for the propagation of feature annotation.</text>
</comment>
<keyword evidence="3 7" id="KW-0808">Transferase</keyword>
<dbReference type="EC" id="2.4.1.250" evidence="7"/>
<reference evidence="11" key="1">
    <citation type="submission" date="2016-10" db="EMBL/GenBank/DDBJ databases">
        <authorList>
            <person name="Varghese N."/>
            <person name="Submissions S."/>
        </authorList>
    </citation>
    <scope>NUCLEOTIDE SEQUENCE [LARGE SCALE GENOMIC DNA]</scope>
    <source>
        <strain evidence="11">CGMCC 1.6963</strain>
    </source>
</reference>
<comment type="subunit">
    <text evidence="7">Homodimer.</text>
</comment>
<dbReference type="InterPro" id="IPR028098">
    <property type="entry name" value="Glyco_trans_4-like_N"/>
</dbReference>
<feature type="binding site" evidence="7">
    <location>
        <position position="354"/>
    </location>
    <ligand>
        <name>Mg(2+)</name>
        <dbReference type="ChEBI" id="CHEBI:18420"/>
    </ligand>
</feature>
<evidence type="ECO:0000256" key="1">
    <source>
        <dbReference type="ARBA" id="ARBA00008449"/>
    </source>
</evidence>
<dbReference type="HAMAP" id="MF_01695">
    <property type="entry name" value="MshA"/>
    <property type="match status" value="1"/>
</dbReference>
<evidence type="ECO:0000259" key="8">
    <source>
        <dbReference type="Pfam" id="PF00534"/>
    </source>
</evidence>
<proteinExistence type="inferred from homology"/>
<feature type="binding site" evidence="7">
    <location>
        <position position="257"/>
    </location>
    <ligand>
        <name>UDP-N-acetyl-alpha-D-glucosamine</name>
        <dbReference type="ChEBI" id="CHEBI:57705"/>
    </ligand>
</feature>
<feature type="binding site" evidence="7">
    <location>
        <position position="178"/>
    </location>
    <ligand>
        <name>1D-myo-inositol 3-phosphate</name>
        <dbReference type="ChEBI" id="CHEBI:58401"/>
    </ligand>
</feature>
<dbReference type="CDD" id="cd03800">
    <property type="entry name" value="GT4_sucrose_synthase"/>
    <property type="match status" value="1"/>
</dbReference>
<evidence type="ECO:0000256" key="4">
    <source>
        <dbReference type="ARBA" id="ARBA00022723"/>
    </source>
</evidence>
<dbReference type="Pfam" id="PF00534">
    <property type="entry name" value="Glycos_transf_1"/>
    <property type="match status" value="1"/>
</dbReference>
<comment type="function">
    <text evidence="7">Catalyzes the transfer of a N-acetyl-glucosamine moiety to 1D-myo-inositol 3-phosphate to produce 1D-myo-inositol 2-acetamido-2-deoxy-glucopyranoside 3-phosphate in the mycothiol biosynthesis pathway.</text>
</comment>
<keyword evidence="4 7" id="KW-0479">Metal-binding</keyword>
<evidence type="ECO:0000313" key="11">
    <source>
        <dbReference type="Proteomes" id="UP000199019"/>
    </source>
</evidence>
<evidence type="ECO:0000256" key="5">
    <source>
        <dbReference type="ARBA" id="ARBA00022842"/>
    </source>
</evidence>
<feature type="domain" description="Glycosyltransferase subfamily 4-like N-terminal" evidence="9">
    <location>
        <begin position="45"/>
        <end position="220"/>
    </location>
</feature>
<dbReference type="STRING" id="587636.SAMN05216199_2399"/>
<protein>
    <recommendedName>
        <fullName evidence="7">D-inositol-3-phosphate glycosyltransferase</fullName>
        <ecNumber evidence="7">2.4.1.250</ecNumber>
    </recommendedName>
    <alternativeName>
        <fullName evidence="7">N-acetylglucosamine-inositol-phosphate N-acetylglucosaminyltransferase</fullName>
        <shortName evidence="7">GlcNAc-Ins-P N-acetylglucosaminyltransferase</shortName>
    </alternativeName>
</protein>